<comment type="caution">
    <text evidence="7">The sequence shown here is derived from an EMBL/GenBank/DDBJ whole genome shotgun (WGS) entry which is preliminary data.</text>
</comment>
<keyword evidence="3" id="KW-0378">Hydrolase</keyword>
<comment type="similarity">
    <text evidence="1 5">Belongs to the peptidase S8 family.</text>
</comment>
<gene>
    <name evidence="7" type="ORF">BCR32DRAFT_268973</name>
</gene>
<evidence type="ECO:0000256" key="5">
    <source>
        <dbReference type="PROSITE-ProRule" id="PRU01240"/>
    </source>
</evidence>
<dbReference type="STRING" id="1754192.A0A1Y1X367"/>
<reference evidence="7 8" key="1">
    <citation type="submission" date="2016-08" db="EMBL/GenBank/DDBJ databases">
        <title>A Parts List for Fungal Cellulosomes Revealed by Comparative Genomics.</title>
        <authorList>
            <consortium name="DOE Joint Genome Institute"/>
            <person name="Haitjema C.H."/>
            <person name="Gilmore S.P."/>
            <person name="Henske J.K."/>
            <person name="Solomon K.V."/>
            <person name="De Groot R."/>
            <person name="Kuo A."/>
            <person name="Mondo S.J."/>
            <person name="Salamov A.A."/>
            <person name="Labutti K."/>
            <person name="Zhao Z."/>
            <person name="Chiniquy J."/>
            <person name="Barry K."/>
            <person name="Brewer H.M."/>
            <person name="Purvine S.O."/>
            <person name="Wright A.T."/>
            <person name="Boxma B."/>
            <person name="Van Alen T."/>
            <person name="Hackstein J.H."/>
            <person name="Baker S.E."/>
            <person name="Grigoriev I.V."/>
            <person name="O'Malley M.A."/>
        </authorList>
    </citation>
    <scope>NUCLEOTIDE SEQUENCE [LARGE SCALE GENOMIC DNA]</scope>
    <source>
        <strain evidence="7 8">S4</strain>
    </source>
</reference>
<evidence type="ECO:0000256" key="3">
    <source>
        <dbReference type="ARBA" id="ARBA00022801"/>
    </source>
</evidence>
<dbReference type="PANTHER" id="PTHR43806">
    <property type="entry name" value="PEPTIDASE S8"/>
    <property type="match status" value="1"/>
</dbReference>
<dbReference type="PROSITE" id="PS00138">
    <property type="entry name" value="SUBTILASE_SER"/>
    <property type="match status" value="1"/>
</dbReference>
<dbReference type="GO" id="GO:0004252">
    <property type="term" value="F:serine-type endopeptidase activity"/>
    <property type="evidence" value="ECO:0007669"/>
    <property type="project" value="InterPro"/>
</dbReference>
<dbReference type="AlphaFoldDB" id="A0A1Y1X367"/>
<keyword evidence="8" id="KW-1185">Reference proteome</keyword>
<dbReference type="InterPro" id="IPR023828">
    <property type="entry name" value="Peptidase_S8_Ser-AS"/>
</dbReference>
<dbReference type="Gene3D" id="3.40.50.200">
    <property type="entry name" value="Peptidase S8/S53 domain"/>
    <property type="match status" value="1"/>
</dbReference>
<dbReference type="GO" id="GO:0006508">
    <property type="term" value="P:proteolysis"/>
    <property type="evidence" value="ECO:0007669"/>
    <property type="project" value="UniProtKB-KW"/>
</dbReference>
<evidence type="ECO:0000259" key="6">
    <source>
        <dbReference type="Pfam" id="PF00082"/>
    </source>
</evidence>
<feature type="domain" description="Peptidase S8/S53" evidence="6">
    <location>
        <begin position="35"/>
        <end position="241"/>
    </location>
</feature>
<comment type="caution">
    <text evidence="5">Lacks conserved residue(s) required for the propagation of feature annotation.</text>
</comment>
<proteinExistence type="inferred from homology"/>
<dbReference type="GO" id="GO:0005615">
    <property type="term" value="C:extracellular space"/>
    <property type="evidence" value="ECO:0007669"/>
    <property type="project" value="TreeGrafter"/>
</dbReference>
<dbReference type="InterPro" id="IPR036852">
    <property type="entry name" value="Peptidase_S8/S53_dom_sf"/>
</dbReference>
<evidence type="ECO:0000313" key="7">
    <source>
        <dbReference type="EMBL" id="ORX80247.1"/>
    </source>
</evidence>
<reference evidence="7 8" key="2">
    <citation type="submission" date="2016-08" db="EMBL/GenBank/DDBJ databases">
        <title>Pervasive Adenine N6-methylation of Active Genes in Fungi.</title>
        <authorList>
            <consortium name="DOE Joint Genome Institute"/>
            <person name="Mondo S.J."/>
            <person name="Dannebaum R.O."/>
            <person name="Kuo R.C."/>
            <person name="Labutti K."/>
            <person name="Haridas S."/>
            <person name="Kuo A."/>
            <person name="Salamov A."/>
            <person name="Ahrendt S.R."/>
            <person name="Lipzen A."/>
            <person name="Sullivan W."/>
            <person name="Andreopoulos W.B."/>
            <person name="Clum A."/>
            <person name="Lindquist E."/>
            <person name="Daum C."/>
            <person name="Ramamoorthy G.K."/>
            <person name="Gryganskyi A."/>
            <person name="Culley D."/>
            <person name="Magnuson J.K."/>
            <person name="James T.Y."/>
            <person name="O'Malley M.A."/>
            <person name="Stajich J.E."/>
            <person name="Spatafora J.W."/>
            <person name="Visel A."/>
            <person name="Grigoriev I.V."/>
        </authorList>
    </citation>
    <scope>NUCLEOTIDE SEQUENCE [LARGE SCALE GENOMIC DNA]</scope>
    <source>
        <strain evidence="7 8">S4</strain>
    </source>
</reference>
<keyword evidence="2" id="KW-0645">Protease</keyword>
<accession>A0A1Y1X367</accession>
<evidence type="ECO:0000256" key="2">
    <source>
        <dbReference type="ARBA" id="ARBA00022670"/>
    </source>
</evidence>
<dbReference type="InterPro" id="IPR000209">
    <property type="entry name" value="Peptidase_S8/S53_dom"/>
</dbReference>
<dbReference type="Proteomes" id="UP000193944">
    <property type="component" value="Unassembled WGS sequence"/>
</dbReference>
<protein>
    <recommendedName>
        <fullName evidence="6">Peptidase S8/S53 domain-containing protein</fullName>
    </recommendedName>
</protein>
<dbReference type="PROSITE" id="PS51892">
    <property type="entry name" value="SUBTILASE"/>
    <property type="match status" value="1"/>
</dbReference>
<dbReference type="EMBL" id="MCFG01000151">
    <property type="protein sequence ID" value="ORX80247.1"/>
    <property type="molecule type" value="Genomic_DNA"/>
</dbReference>
<keyword evidence="4" id="KW-0720">Serine protease</keyword>
<dbReference type="InterPro" id="IPR050131">
    <property type="entry name" value="Peptidase_S8_subtilisin-like"/>
</dbReference>
<dbReference type="Pfam" id="PF00082">
    <property type="entry name" value="Peptidase_S8"/>
    <property type="match status" value="1"/>
</dbReference>
<evidence type="ECO:0000256" key="1">
    <source>
        <dbReference type="ARBA" id="ARBA00011073"/>
    </source>
</evidence>
<evidence type="ECO:0000256" key="4">
    <source>
        <dbReference type="ARBA" id="ARBA00022825"/>
    </source>
</evidence>
<dbReference type="PANTHER" id="PTHR43806:SF11">
    <property type="entry name" value="CEREVISIN-RELATED"/>
    <property type="match status" value="1"/>
</dbReference>
<dbReference type="SUPFAM" id="SSF52743">
    <property type="entry name" value="Subtilisin-like"/>
    <property type="match status" value="1"/>
</dbReference>
<sequence>MYKGTLDERTITCDAISTNDEIYPTKEEEKYSCMVNENFPDHGIMVSSLAGGTLFGVAKKANIHMIASNLSPISILRGLDYVLQHGTPYKTVISLSVGGFIYNQSENDKLTDLINKGFIVVVAAGNEDIDCCKDMSNPLFHSYTGYRKAIAVGAADLSLQENIYYKTDYSNFGDCVDIYGPGEVTYPNITVNSSITNLYKKGSGTSSAAPLVAGVIASIMSEHPDIEYTNELMKKTIIDMSIKDVIMNLGSINTPNRFINNGKHNIYTPIINNNNNNNNTSNNDNNDFTSNYCGISIESNQKMMCTNGCCTNEGECIRFENHPGEKCLLENGCQEKFGYCTSIEKSIEECENELKEHKECQIDIFSILNEKAAKEEEIKEGEEIEKKFLEFINNFNSKKCKNFYKKQYTNQSICTIAKKYKSFDFIDTFDINMYNQYHNLYEHLLSYYYQDCIGYINTNYGKCFNDDTIDLIYIDDLINDNKDFDNFDDFNDFDDFDDFDFDDDDYDYDDYDNGLEQYEKNNIIQKCVELNSEQCINLYNNTNEIINNYHSCHILNNIYISNDDDNNNNNNPFNISNYIVSNSPNTKLNNNCGTILENSIQKCNKELEKYKECYNIDIDYLSEIDDFELMGKCTILESEKCIKFYNNLHHEIPICSFAEQLQRYEVLENLKEKQDNITYVCQNNIKKEMKEKAILFCHDLFLNGECIFNYNPEWNETELSQKCQIFNSEKCQAFNYNPLMDYPVCLYIQNHYYDEVEYIFSNYYSYLNYDTLICNNDINSIVDECGYALINYKKCLLNNQEIINDKDLQDHCLKFLDKECQEFYENPMKKVPICHIAQNYKSFNIITKYEKNYLIIM</sequence>
<evidence type="ECO:0000313" key="8">
    <source>
        <dbReference type="Proteomes" id="UP000193944"/>
    </source>
</evidence>
<name>A0A1Y1X367_9FUNG</name>
<organism evidence="7 8">
    <name type="scientific">Anaeromyces robustus</name>
    <dbReference type="NCBI Taxonomy" id="1754192"/>
    <lineage>
        <taxon>Eukaryota</taxon>
        <taxon>Fungi</taxon>
        <taxon>Fungi incertae sedis</taxon>
        <taxon>Chytridiomycota</taxon>
        <taxon>Chytridiomycota incertae sedis</taxon>
        <taxon>Neocallimastigomycetes</taxon>
        <taxon>Neocallimastigales</taxon>
        <taxon>Neocallimastigaceae</taxon>
        <taxon>Anaeromyces</taxon>
    </lineage>
</organism>